<keyword evidence="3" id="KW-0328">Glycosyltransferase</keyword>
<dbReference type="AlphaFoldDB" id="A0A128F0U3"/>
<evidence type="ECO:0000256" key="1">
    <source>
        <dbReference type="ARBA" id="ARBA00022679"/>
    </source>
</evidence>
<evidence type="ECO:0000313" key="4">
    <source>
        <dbReference type="Proteomes" id="UP000071641"/>
    </source>
</evidence>
<evidence type="ECO:0000259" key="2">
    <source>
        <dbReference type="Pfam" id="PF00534"/>
    </source>
</evidence>
<keyword evidence="1 3" id="KW-0808">Transferase</keyword>
<dbReference type="PANTHER" id="PTHR46401:SF2">
    <property type="entry name" value="GLYCOSYLTRANSFERASE WBBK-RELATED"/>
    <property type="match status" value="1"/>
</dbReference>
<sequence length="383" mass="43810">MKKVKLFHIASDFPDHTGMNSTKAVANLLSATERDIDHQTIAYRRIRTSRFGYEKRDQYGYLQAPSLPLGLLHTFITLLSALILLRKRGHDVKSVDYIHAHKLTIDGLLAYFLSKFTGVKYAISVRADTDIKFIKNKPFSRWIFKKVYFNASKVFYVSAWGKHDIEKKLKVTKKDFKLLPNIVETPKLIERKENAIKNTNSNRFIFIGRMESARKKGLYDTLEALSTNKNFKLDIYGTADEESLSNLDSMTNLYGVSDQVNYCGKISKDELLEKLSEYCALVMPSVNETFGMVYVEALYCNLPIIHCKGSGIDGYVTGVEYIQSVESGNKDQISKSMNYLYRNQEKIKNKLEYDTKSGFLDVFSTNEISKSYLDSFGPTYEAN</sequence>
<dbReference type="Pfam" id="PF00534">
    <property type="entry name" value="Glycos_transf_1"/>
    <property type="match status" value="1"/>
</dbReference>
<dbReference type="RefSeq" id="WP_062662771.1">
    <property type="nucleotide sequence ID" value="NZ_FIZX01000001.1"/>
</dbReference>
<protein>
    <submittedName>
        <fullName evidence="3">D-inositol-3-phosphate glycosyltransferase</fullName>
        <ecNumber evidence="3">2.4.1.250</ecNumber>
    </submittedName>
</protein>
<dbReference type="GO" id="GO:0102710">
    <property type="term" value="F:D-inositol-3-phosphate glycosyltransferase activity"/>
    <property type="evidence" value="ECO:0007669"/>
    <property type="project" value="UniProtKB-EC"/>
</dbReference>
<dbReference type="SUPFAM" id="SSF53756">
    <property type="entry name" value="UDP-Glycosyltransferase/glycogen phosphorylase"/>
    <property type="match status" value="1"/>
</dbReference>
<dbReference type="PANTHER" id="PTHR46401">
    <property type="entry name" value="GLYCOSYLTRANSFERASE WBBK-RELATED"/>
    <property type="match status" value="1"/>
</dbReference>
<name>A0A128F0U3_9GAMM</name>
<accession>A0A128F0U3</accession>
<gene>
    <name evidence="3" type="primary">mshA_1</name>
    <name evidence="3" type="ORF">GCE9029_01811</name>
</gene>
<evidence type="ECO:0000313" key="3">
    <source>
        <dbReference type="EMBL" id="CZF80040.1"/>
    </source>
</evidence>
<keyword evidence="4" id="KW-1185">Reference proteome</keyword>
<dbReference type="Gene3D" id="3.40.50.2000">
    <property type="entry name" value="Glycogen Phosphorylase B"/>
    <property type="match status" value="2"/>
</dbReference>
<dbReference type="CDD" id="cd03801">
    <property type="entry name" value="GT4_PimA-like"/>
    <property type="match status" value="1"/>
</dbReference>
<dbReference type="Proteomes" id="UP000071641">
    <property type="component" value="Unassembled WGS sequence"/>
</dbReference>
<dbReference type="STRING" id="1796497.GCE9029_01811"/>
<reference evidence="4" key="1">
    <citation type="submission" date="2016-02" db="EMBL/GenBank/DDBJ databases">
        <authorList>
            <person name="Rodrigo-Torres Lidia"/>
            <person name="Arahal R.David."/>
        </authorList>
    </citation>
    <scope>NUCLEOTIDE SEQUENCE [LARGE SCALE GENOMIC DNA]</scope>
    <source>
        <strain evidence="4">CECT 9029</strain>
    </source>
</reference>
<dbReference type="InterPro" id="IPR001296">
    <property type="entry name" value="Glyco_trans_1"/>
</dbReference>
<dbReference type="EMBL" id="FIZX01000001">
    <property type="protein sequence ID" value="CZF80040.1"/>
    <property type="molecule type" value="Genomic_DNA"/>
</dbReference>
<organism evidence="3 4">
    <name type="scientific">Grimontia celer</name>
    <dbReference type="NCBI Taxonomy" id="1796497"/>
    <lineage>
        <taxon>Bacteria</taxon>
        <taxon>Pseudomonadati</taxon>
        <taxon>Pseudomonadota</taxon>
        <taxon>Gammaproteobacteria</taxon>
        <taxon>Vibrionales</taxon>
        <taxon>Vibrionaceae</taxon>
        <taxon>Grimontia</taxon>
    </lineage>
</organism>
<feature type="domain" description="Glycosyl transferase family 1" evidence="2">
    <location>
        <begin position="193"/>
        <end position="348"/>
    </location>
</feature>
<dbReference type="EC" id="2.4.1.250" evidence="3"/>
<proteinExistence type="predicted"/>